<dbReference type="OrthoDB" id="771136at2759"/>
<dbReference type="KEGG" id="ptm:GSPATT00032437001"/>
<keyword evidence="2" id="KW-0645">Protease</keyword>
<dbReference type="Proteomes" id="UP000000600">
    <property type="component" value="Unassembled WGS sequence"/>
</dbReference>
<dbReference type="InParanoid" id="A0BUI8"/>
<dbReference type="AlphaFoldDB" id="A0BUI8"/>
<evidence type="ECO:0000313" key="6">
    <source>
        <dbReference type="EMBL" id="CAK62205.1"/>
    </source>
</evidence>
<dbReference type="GO" id="GO:0004190">
    <property type="term" value="F:aspartic-type endopeptidase activity"/>
    <property type="evidence" value="ECO:0000318"/>
    <property type="project" value="GO_Central"/>
</dbReference>
<dbReference type="RefSeq" id="XP_001429603.1">
    <property type="nucleotide sequence ID" value="XM_001429566.1"/>
</dbReference>
<dbReference type="InterPro" id="IPR021109">
    <property type="entry name" value="Peptidase_aspartic_dom_sf"/>
</dbReference>
<dbReference type="GeneID" id="5015387"/>
<evidence type="ECO:0000256" key="4">
    <source>
        <dbReference type="ARBA" id="ARBA00022801"/>
    </source>
</evidence>
<organism evidence="6 7">
    <name type="scientific">Paramecium tetraurelia</name>
    <dbReference type="NCBI Taxonomy" id="5888"/>
    <lineage>
        <taxon>Eukaryota</taxon>
        <taxon>Sar</taxon>
        <taxon>Alveolata</taxon>
        <taxon>Ciliophora</taxon>
        <taxon>Intramacronucleata</taxon>
        <taxon>Oligohymenophorea</taxon>
        <taxon>Peniculida</taxon>
        <taxon>Parameciidae</taxon>
        <taxon>Paramecium</taxon>
    </lineage>
</organism>
<dbReference type="SUPFAM" id="SSF50630">
    <property type="entry name" value="Acid proteases"/>
    <property type="match status" value="1"/>
</dbReference>
<keyword evidence="3" id="KW-0064">Aspartyl protease</keyword>
<dbReference type="InterPro" id="IPR001969">
    <property type="entry name" value="Aspartic_peptidase_AS"/>
</dbReference>
<dbReference type="InterPro" id="IPR001461">
    <property type="entry name" value="Aspartic_peptidase_A1"/>
</dbReference>
<dbReference type="Gene3D" id="2.40.70.10">
    <property type="entry name" value="Acid Proteases"/>
    <property type="match status" value="2"/>
</dbReference>
<protein>
    <recommendedName>
        <fullName evidence="5">Peptidase A1 domain-containing protein</fullName>
    </recommendedName>
</protein>
<dbReference type="PANTHER" id="PTHR47966">
    <property type="entry name" value="BETA-SITE APP-CLEAVING ENZYME, ISOFORM A-RELATED"/>
    <property type="match status" value="1"/>
</dbReference>
<dbReference type="InterPro" id="IPR033121">
    <property type="entry name" value="PEPTIDASE_A1"/>
</dbReference>
<proteinExistence type="inferred from homology"/>
<dbReference type="PANTHER" id="PTHR47966:SF51">
    <property type="entry name" value="BETA-SITE APP-CLEAVING ENZYME, ISOFORM A-RELATED"/>
    <property type="match status" value="1"/>
</dbReference>
<evidence type="ECO:0000259" key="5">
    <source>
        <dbReference type="PROSITE" id="PS51767"/>
    </source>
</evidence>
<evidence type="ECO:0000256" key="1">
    <source>
        <dbReference type="ARBA" id="ARBA00007447"/>
    </source>
</evidence>
<dbReference type="PROSITE" id="PS51767">
    <property type="entry name" value="PEPTIDASE_A1"/>
    <property type="match status" value="1"/>
</dbReference>
<dbReference type="PROSITE" id="PS00141">
    <property type="entry name" value="ASP_PROTEASE"/>
    <property type="match status" value="1"/>
</dbReference>
<dbReference type="GO" id="GO:0006508">
    <property type="term" value="P:proteolysis"/>
    <property type="evidence" value="ECO:0000318"/>
    <property type="project" value="GO_Central"/>
</dbReference>
<feature type="domain" description="Peptidase A1" evidence="5">
    <location>
        <begin position="1"/>
        <end position="171"/>
    </location>
</feature>
<evidence type="ECO:0000313" key="7">
    <source>
        <dbReference type="Proteomes" id="UP000000600"/>
    </source>
</evidence>
<keyword evidence="4" id="KW-0378">Hydrolase</keyword>
<name>A0BUI8_PARTE</name>
<gene>
    <name evidence="6" type="ORF">GSPATT00032437001</name>
</gene>
<dbReference type="Pfam" id="PF00026">
    <property type="entry name" value="Asp"/>
    <property type="match status" value="1"/>
</dbReference>
<dbReference type="EMBL" id="CT868018">
    <property type="protein sequence ID" value="CAK62205.1"/>
    <property type="molecule type" value="Genomic_DNA"/>
</dbReference>
<comment type="similarity">
    <text evidence="1">Belongs to the peptidase A1 family.</text>
</comment>
<sequence>MQIKAETVYVGGFTVAKQEFAEIVREKRFDGIVGLAYPKMASQNFNPLFEKIMQQKLLVRNIYFLSTFQHMKFPRSFEFTLGGWNNDHFTGELHFHNVADNIIGYWMQITFWKDIGLCKHGCKVVADTGTSLLTGPSDGLYDLLGIILPIYTLNIDEIAATLKIYQNQDSF</sequence>
<keyword evidence="7" id="KW-1185">Reference proteome</keyword>
<reference evidence="6 7" key="1">
    <citation type="journal article" date="2006" name="Nature">
        <title>Global trends of whole-genome duplications revealed by the ciliate Paramecium tetraurelia.</title>
        <authorList>
            <consortium name="Genoscope"/>
            <person name="Aury J.-M."/>
            <person name="Jaillon O."/>
            <person name="Duret L."/>
            <person name="Noel B."/>
            <person name="Jubin C."/>
            <person name="Porcel B.M."/>
            <person name="Segurens B."/>
            <person name="Daubin V."/>
            <person name="Anthouard V."/>
            <person name="Aiach N."/>
            <person name="Arnaiz O."/>
            <person name="Billaut A."/>
            <person name="Beisson J."/>
            <person name="Blanc I."/>
            <person name="Bouhouche K."/>
            <person name="Camara F."/>
            <person name="Duharcourt S."/>
            <person name="Guigo R."/>
            <person name="Gogendeau D."/>
            <person name="Katinka M."/>
            <person name="Keller A.-M."/>
            <person name="Kissmehl R."/>
            <person name="Klotz C."/>
            <person name="Koll F."/>
            <person name="Le Moue A."/>
            <person name="Lepere C."/>
            <person name="Malinsky S."/>
            <person name="Nowacki M."/>
            <person name="Nowak J.K."/>
            <person name="Plattner H."/>
            <person name="Poulain J."/>
            <person name="Ruiz F."/>
            <person name="Serrano V."/>
            <person name="Zagulski M."/>
            <person name="Dessen P."/>
            <person name="Betermier M."/>
            <person name="Weissenbach J."/>
            <person name="Scarpelli C."/>
            <person name="Schachter V."/>
            <person name="Sperling L."/>
            <person name="Meyer E."/>
            <person name="Cohen J."/>
            <person name="Wincker P."/>
        </authorList>
    </citation>
    <scope>NUCLEOTIDE SEQUENCE [LARGE SCALE GENOMIC DNA]</scope>
    <source>
        <strain evidence="6 7">Stock d4-2</strain>
    </source>
</reference>
<evidence type="ECO:0000256" key="3">
    <source>
        <dbReference type="ARBA" id="ARBA00022750"/>
    </source>
</evidence>
<dbReference type="HOGENOM" id="CLU_1565893_0_0_1"/>
<dbReference type="eggNOG" id="KOG1339">
    <property type="taxonomic scope" value="Eukaryota"/>
</dbReference>
<evidence type="ECO:0000256" key="2">
    <source>
        <dbReference type="ARBA" id="ARBA00022670"/>
    </source>
</evidence>
<accession>A0BUI8</accession>
<dbReference type="STRING" id="5888.A0BUI8"/>